<evidence type="ECO:0000313" key="6">
    <source>
        <dbReference type="EMBL" id="NEW75983.1"/>
    </source>
</evidence>
<protein>
    <submittedName>
        <fullName evidence="6">LacI family transcriptional regulator</fullName>
    </submittedName>
</protein>
<dbReference type="InterPro" id="IPR000843">
    <property type="entry name" value="HTH_LacI"/>
</dbReference>
<dbReference type="CDD" id="cd06267">
    <property type="entry name" value="PBP1_LacI_sugar_binding-like"/>
    <property type="match status" value="1"/>
</dbReference>
<dbReference type="GO" id="GO:0000976">
    <property type="term" value="F:transcription cis-regulatory region binding"/>
    <property type="evidence" value="ECO:0007669"/>
    <property type="project" value="TreeGrafter"/>
</dbReference>
<keyword evidence="1" id="KW-0805">Transcription regulation</keyword>
<dbReference type="Pfam" id="PF00356">
    <property type="entry name" value="LacI"/>
    <property type="match status" value="1"/>
</dbReference>
<dbReference type="PROSITE" id="PS00356">
    <property type="entry name" value="HTH_LACI_1"/>
    <property type="match status" value="1"/>
</dbReference>
<dbReference type="PANTHER" id="PTHR30146:SF138">
    <property type="entry name" value="TRANSCRIPTIONAL REGULATORY PROTEIN"/>
    <property type="match status" value="1"/>
</dbReference>
<accession>A0A6G4ARF5</accession>
<dbReference type="GO" id="GO:0003700">
    <property type="term" value="F:DNA-binding transcription factor activity"/>
    <property type="evidence" value="ECO:0007669"/>
    <property type="project" value="TreeGrafter"/>
</dbReference>
<dbReference type="Pfam" id="PF13377">
    <property type="entry name" value="Peripla_BP_3"/>
    <property type="match status" value="1"/>
</dbReference>
<dbReference type="SMART" id="SM00354">
    <property type="entry name" value="HTH_LACI"/>
    <property type="match status" value="1"/>
</dbReference>
<proteinExistence type="predicted"/>
<reference evidence="6" key="1">
    <citation type="submission" date="2020-02" db="EMBL/GenBank/DDBJ databases">
        <title>A new Streptomyces sp. for controlling soil-borne diseases.</title>
        <authorList>
            <person name="Li X."/>
            <person name="Tian Y."/>
            <person name="Gao K."/>
        </authorList>
    </citation>
    <scope>NUCLEOTIDE SEQUENCE [LARGE SCALE GENOMIC DNA]</scope>
    <source>
        <strain evidence="6">0250</strain>
    </source>
</reference>
<keyword evidence="2" id="KW-0238">DNA-binding</keyword>
<dbReference type="Gene3D" id="1.10.260.40">
    <property type="entry name" value="lambda repressor-like DNA-binding domains"/>
    <property type="match status" value="1"/>
</dbReference>
<evidence type="ECO:0000256" key="4">
    <source>
        <dbReference type="SAM" id="MobiDB-lite"/>
    </source>
</evidence>
<evidence type="ECO:0000313" key="7">
    <source>
        <dbReference type="Proteomes" id="UP000476310"/>
    </source>
</evidence>
<dbReference type="CDD" id="cd01392">
    <property type="entry name" value="HTH_LacI"/>
    <property type="match status" value="1"/>
</dbReference>
<dbReference type="PROSITE" id="PS50932">
    <property type="entry name" value="HTH_LACI_2"/>
    <property type="match status" value="1"/>
</dbReference>
<evidence type="ECO:0000256" key="3">
    <source>
        <dbReference type="ARBA" id="ARBA00023163"/>
    </source>
</evidence>
<feature type="region of interest" description="Disordered" evidence="4">
    <location>
        <begin position="318"/>
        <end position="346"/>
    </location>
</feature>
<sequence>MVRLADVARAAGVSTSTASRALSRPDMVAAETRERVSLVAAEMGFRLNATARALTTGHTGLVGVIVPTLANPFFPPIVTGVQQPLTEAGGNVLLGVSDHSADRERELVHQLGPRVDGLILVAPVSPDAALRSFAERLPVVTVDRTAPGLPGVVVDTPGGVTKLMDHLLGLGHRRIAYLGGPPGSWMDRQRRKAALTAVADGGGELIVLDPVPPRFDAGLATAEHLVRQETPVTAVMVYSSYVLLGLFMGLGSAGLRVPEDISLAASDDLTVIGMTQPGSTALHVPLQEAGSEACRLVRETPAAGSRPPRVRIATRLVVRDSTAAPPSGSTRTPPLTSRAPSRARKS</sequence>
<keyword evidence="7" id="KW-1185">Reference proteome</keyword>
<dbReference type="InterPro" id="IPR046335">
    <property type="entry name" value="LacI/GalR-like_sensor"/>
</dbReference>
<comment type="caution">
    <text evidence="6">The sequence shown here is derived from an EMBL/GenBank/DDBJ whole genome shotgun (WGS) entry which is preliminary data.</text>
</comment>
<dbReference type="Gene3D" id="3.40.50.2300">
    <property type="match status" value="2"/>
</dbReference>
<organism evidence="6 7">
    <name type="scientific">Streptomyces rhizosphaericus</name>
    <dbReference type="NCBI Taxonomy" id="114699"/>
    <lineage>
        <taxon>Bacteria</taxon>
        <taxon>Bacillati</taxon>
        <taxon>Actinomycetota</taxon>
        <taxon>Actinomycetes</taxon>
        <taxon>Kitasatosporales</taxon>
        <taxon>Streptomycetaceae</taxon>
        <taxon>Streptomyces</taxon>
        <taxon>Streptomyces violaceusniger group</taxon>
    </lineage>
</organism>
<keyword evidence="3" id="KW-0804">Transcription</keyword>
<dbReference type="InterPro" id="IPR028082">
    <property type="entry name" value="Peripla_BP_I"/>
</dbReference>
<dbReference type="SUPFAM" id="SSF47413">
    <property type="entry name" value="lambda repressor-like DNA-binding domains"/>
    <property type="match status" value="1"/>
</dbReference>
<dbReference type="EMBL" id="JAAIKT010000071">
    <property type="protein sequence ID" value="NEW75983.1"/>
    <property type="molecule type" value="Genomic_DNA"/>
</dbReference>
<feature type="domain" description="HTH lacI-type" evidence="5">
    <location>
        <begin position="2"/>
        <end position="56"/>
    </location>
</feature>
<dbReference type="Proteomes" id="UP000476310">
    <property type="component" value="Unassembled WGS sequence"/>
</dbReference>
<dbReference type="PANTHER" id="PTHR30146">
    <property type="entry name" value="LACI-RELATED TRANSCRIPTIONAL REPRESSOR"/>
    <property type="match status" value="1"/>
</dbReference>
<gene>
    <name evidence="6" type="ORF">G4H13_37915</name>
</gene>
<dbReference type="InterPro" id="IPR010982">
    <property type="entry name" value="Lambda_DNA-bd_dom_sf"/>
</dbReference>
<name>A0A6G4ARF5_9ACTN</name>
<evidence type="ECO:0000256" key="2">
    <source>
        <dbReference type="ARBA" id="ARBA00023125"/>
    </source>
</evidence>
<dbReference type="SUPFAM" id="SSF53822">
    <property type="entry name" value="Periplasmic binding protein-like I"/>
    <property type="match status" value="1"/>
</dbReference>
<dbReference type="RefSeq" id="WP_164434679.1">
    <property type="nucleotide sequence ID" value="NZ_JAAIKT010000071.1"/>
</dbReference>
<evidence type="ECO:0000259" key="5">
    <source>
        <dbReference type="PROSITE" id="PS50932"/>
    </source>
</evidence>
<evidence type="ECO:0000256" key="1">
    <source>
        <dbReference type="ARBA" id="ARBA00023015"/>
    </source>
</evidence>
<feature type="compositionally biased region" description="Polar residues" evidence="4">
    <location>
        <begin position="327"/>
        <end position="339"/>
    </location>
</feature>
<dbReference type="AlphaFoldDB" id="A0A6G4ARF5"/>